<dbReference type="RefSeq" id="WP_087938214.1">
    <property type="nucleotide sequence ID" value="NZ_FNAC01000006.1"/>
</dbReference>
<evidence type="ECO:0000256" key="5">
    <source>
        <dbReference type="ARBA" id="ARBA00023136"/>
    </source>
</evidence>
<feature type="domain" description="Sulfatase N-terminal" evidence="7">
    <location>
        <begin position="276"/>
        <end position="566"/>
    </location>
</feature>
<dbReference type="Gene3D" id="3.40.720.10">
    <property type="entry name" value="Alkaline Phosphatase, subunit A"/>
    <property type="match status" value="1"/>
</dbReference>
<evidence type="ECO:0000256" key="4">
    <source>
        <dbReference type="ARBA" id="ARBA00022989"/>
    </source>
</evidence>
<feature type="transmembrane region" description="Helical" evidence="6">
    <location>
        <begin position="57"/>
        <end position="81"/>
    </location>
</feature>
<dbReference type="CDD" id="cd16015">
    <property type="entry name" value="LTA_synthase"/>
    <property type="match status" value="1"/>
</dbReference>
<proteinExistence type="predicted"/>
<dbReference type="InterPro" id="IPR050448">
    <property type="entry name" value="OpgB/LTA_synthase_biosynth"/>
</dbReference>
<feature type="transmembrane region" description="Helical" evidence="6">
    <location>
        <begin position="175"/>
        <end position="193"/>
    </location>
</feature>
<evidence type="ECO:0000313" key="9">
    <source>
        <dbReference type="Proteomes" id="UP000199060"/>
    </source>
</evidence>
<dbReference type="OrthoDB" id="9777768at2"/>
<dbReference type="AlphaFoldDB" id="A0A1G6PHE9"/>
<feature type="transmembrane region" description="Helical" evidence="6">
    <location>
        <begin position="142"/>
        <end position="163"/>
    </location>
</feature>
<dbReference type="GO" id="GO:0005886">
    <property type="term" value="C:plasma membrane"/>
    <property type="evidence" value="ECO:0007669"/>
    <property type="project" value="UniProtKB-SubCell"/>
</dbReference>
<sequence length="671" mass="77061">MAQKAAIRSTLPYRLRVIFKNFWGGTLIFMGLMILLRVLEIYMIFDNHVINLKPSEILIAGLFQDLGWLLYLTGLLLMIYFPISLLSAKLGKVILLVLLTTLTIAQAGLIFYFTKTLVPLGKDLFAYSMDDLILTISSSGQLNFWTVTGSILALALIFGFLNLGNKYIRLSLKGYVFLTVVYLISVFTFTVLAPSQGSGANENKQNIELNKSRYLTEQAFEEWMYGGEYYFDFYLRSVSDDLLVKKEFIGDEYPFAHSGDYPDVLSPFFDSLEQAPDIVFIFLESFGKAYSGRDAYLGSFTPFLDSLEQHSLVWLNAISSTGRTFGLQPGVFGGLPFGNRGFLELADEIPYHQTLLSVLGQNGYEIRYFIGADKNFDNVGPFIEYQKPTQFIDEKGFDPKYPKGPSSGSFSWGYADKELFLNGLDKLPSNYTAPQLITFQTQTSHDPYLVPERTFYEEKFEEHLINYLKLDDDQLPNYRAYKDIYMTVLYADDAVRLFFEEYKKRPEFENTVFIITGDHRLPEVPMSTRLDRFHVPLIIYSPLLKRNDYFKGLSSHYEITPSLLSFLEKQNQIRVPEIVTWQGQVLDTSRTFQSKIAMPLMRNKNQLVEYIHGEFFLSAGDLFLINDNLDIEPIQDPDMMTKLNGEFEDFKNKNSYMVQTRKLLPPPSDIQ</sequence>
<organism evidence="8 9">
    <name type="scientific">Algoriphagus faecimaris</name>
    <dbReference type="NCBI Taxonomy" id="686796"/>
    <lineage>
        <taxon>Bacteria</taxon>
        <taxon>Pseudomonadati</taxon>
        <taxon>Bacteroidota</taxon>
        <taxon>Cytophagia</taxon>
        <taxon>Cytophagales</taxon>
        <taxon>Cyclobacteriaceae</taxon>
        <taxon>Algoriphagus</taxon>
    </lineage>
</organism>
<dbReference type="SUPFAM" id="SSF53649">
    <property type="entry name" value="Alkaline phosphatase-like"/>
    <property type="match status" value="1"/>
</dbReference>
<feature type="transmembrane region" description="Helical" evidence="6">
    <location>
        <begin position="93"/>
        <end position="114"/>
    </location>
</feature>
<dbReference type="PANTHER" id="PTHR47371:SF3">
    <property type="entry name" value="PHOSPHOGLYCEROL TRANSFERASE I"/>
    <property type="match status" value="1"/>
</dbReference>
<keyword evidence="4 6" id="KW-1133">Transmembrane helix</keyword>
<feature type="transmembrane region" description="Helical" evidence="6">
    <location>
        <begin position="21"/>
        <end position="45"/>
    </location>
</feature>
<evidence type="ECO:0000259" key="7">
    <source>
        <dbReference type="Pfam" id="PF00884"/>
    </source>
</evidence>
<comment type="subcellular location">
    <subcellularLocation>
        <location evidence="1">Cell membrane</location>
        <topology evidence="1">Multi-pass membrane protein</topology>
    </subcellularLocation>
</comment>
<dbReference type="Pfam" id="PF00884">
    <property type="entry name" value="Sulfatase"/>
    <property type="match status" value="1"/>
</dbReference>
<dbReference type="Proteomes" id="UP000199060">
    <property type="component" value="Unassembled WGS sequence"/>
</dbReference>
<evidence type="ECO:0000256" key="2">
    <source>
        <dbReference type="ARBA" id="ARBA00022475"/>
    </source>
</evidence>
<name>A0A1G6PHE9_9BACT</name>
<reference evidence="9" key="1">
    <citation type="submission" date="2016-10" db="EMBL/GenBank/DDBJ databases">
        <authorList>
            <person name="Varghese N."/>
            <person name="Submissions S."/>
        </authorList>
    </citation>
    <scope>NUCLEOTIDE SEQUENCE [LARGE SCALE GENOMIC DNA]</scope>
    <source>
        <strain evidence="9">DSM 23095</strain>
    </source>
</reference>
<dbReference type="InterPro" id="IPR017850">
    <property type="entry name" value="Alkaline_phosphatase_core_sf"/>
</dbReference>
<dbReference type="PANTHER" id="PTHR47371">
    <property type="entry name" value="LIPOTEICHOIC ACID SYNTHASE"/>
    <property type="match status" value="1"/>
</dbReference>
<accession>A0A1G6PHE9</accession>
<dbReference type="EMBL" id="FNAC01000006">
    <property type="protein sequence ID" value="SDC78926.1"/>
    <property type="molecule type" value="Genomic_DNA"/>
</dbReference>
<keyword evidence="3 6" id="KW-0812">Transmembrane</keyword>
<evidence type="ECO:0000256" key="3">
    <source>
        <dbReference type="ARBA" id="ARBA00022692"/>
    </source>
</evidence>
<evidence type="ECO:0000256" key="6">
    <source>
        <dbReference type="SAM" id="Phobius"/>
    </source>
</evidence>
<evidence type="ECO:0000256" key="1">
    <source>
        <dbReference type="ARBA" id="ARBA00004651"/>
    </source>
</evidence>
<keyword evidence="5 6" id="KW-0472">Membrane</keyword>
<evidence type="ECO:0000313" key="8">
    <source>
        <dbReference type="EMBL" id="SDC78926.1"/>
    </source>
</evidence>
<protein>
    <submittedName>
        <fullName evidence="8">Uncharacterized sulfatase</fullName>
    </submittedName>
</protein>
<keyword evidence="9" id="KW-1185">Reference proteome</keyword>
<keyword evidence="2" id="KW-1003">Cell membrane</keyword>
<dbReference type="STRING" id="686796.SAMN04488104_100613"/>
<dbReference type="InterPro" id="IPR000917">
    <property type="entry name" value="Sulfatase_N"/>
</dbReference>
<gene>
    <name evidence="8" type="ORF">SAMN04488104_100613</name>
</gene>